<evidence type="ECO:0000313" key="3">
    <source>
        <dbReference type="Proteomes" id="UP000027222"/>
    </source>
</evidence>
<organism evidence="2 3">
    <name type="scientific">Galerina marginata (strain CBS 339.88)</name>
    <dbReference type="NCBI Taxonomy" id="685588"/>
    <lineage>
        <taxon>Eukaryota</taxon>
        <taxon>Fungi</taxon>
        <taxon>Dikarya</taxon>
        <taxon>Basidiomycota</taxon>
        <taxon>Agaricomycotina</taxon>
        <taxon>Agaricomycetes</taxon>
        <taxon>Agaricomycetidae</taxon>
        <taxon>Agaricales</taxon>
        <taxon>Agaricineae</taxon>
        <taxon>Strophariaceae</taxon>
        <taxon>Galerina</taxon>
    </lineage>
</organism>
<reference evidence="3" key="1">
    <citation type="journal article" date="2014" name="Proc. Natl. Acad. Sci. U.S.A.">
        <title>Extensive sampling of basidiomycete genomes demonstrates inadequacy of the white-rot/brown-rot paradigm for wood decay fungi.</title>
        <authorList>
            <person name="Riley R."/>
            <person name="Salamov A.A."/>
            <person name="Brown D.W."/>
            <person name="Nagy L.G."/>
            <person name="Floudas D."/>
            <person name="Held B.W."/>
            <person name="Levasseur A."/>
            <person name="Lombard V."/>
            <person name="Morin E."/>
            <person name="Otillar R."/>
            <person name="Lindquist E.A."/>
            <person name="Sun H."/>
            <person name="LaButti K.M."/>
            <person name="Schmutz J."/>
            <person name="Jabbour D."/>
            <person name="Luo H."/>
            <person name="Baker S.E."/>
            <person name="Pisabarro A.G."/>
            <person name="Walton J.D."/>
            <person name="Blanchette R.A."/>
            <person name="Henrissat B."/>
            <person name="Martin F."/>
            <person name="Cullen D."/>
            <person name="Hibbett D.S."/>
            <person name="Grigoriev I.V."/>
        </authorList>
    </citation>
    <scope>NUCLEOTIDE SEQUENCE [LARGE SCALE GENOMIC DNA]</scope>
    <source>
        <strain evidence="3">CBS 339.88</strain>
    </source>
</reference>
<accession>A0A067T4T0</accession>
<evidence type="ECO:0000313" key="2">
    <source>
        <dbReference type="EMBL" id="KDR74003.1"/>
    </source>
</evidence>
<dbReference type="AlphaFoldDB" id="A0A067T4T0"/>
<feature type="region of interest" description="Disordered" evidence="1">
    <location>
        <begin position="1"/>
        <end position="47"/>
    </location>
</feature>
<dbReference type="HOGENOM" id="CLU_2359907_0_0_1"/>
<protein>
    <submittedName>
        <fullName evidence="2">Uncharacterized protein</fullName>
    </submittedName>
</protein>
<dbReference type="Proteomes" id="UP000027222">
    <property type="component" value="Unassembled WGS sequence"/>
</dbReference>
<gene>
    <name evidence="2" type="ORF">GALMADRAFT_597594</name>
</gene>
<evidence type="ECO:0000256" key="1">
    <source>
        <dbReference type="SAM" id="MobiDB-lite"/>
    </source>
</evidence>
<keyword evidence="3" id="KW-1185">Reference proteome</keyword>
<sequence>MSRNDGGRRGSTSRGVRGRGRLGQIQPAGRGALPTRSNSLIPRPGSRVVSDSIPRGVVSLSSSRARASILQSARQVGIHGGTFNTAGTQQFNITLNCKSLNHMLHLTEHQWEVDHQ</sequence>
<proteinExistence type="predicted"/>
<name>A0A067T4T0_GALM3</name>
<dbReference type="EMBL" id="KL142384">
    <property type="protein sequence ID" value="KDR74003.1"/>
    <property type="molecule type" value="Genomic_DNA"/>
</dbReference>